<comment type="caution">
    <text evidence="2">The sequence shown here is derived from an EMBL/GenBank/DDBJ whole genome shotgun (WGS) entry which is preliminary data.</text>
</comment>
<accession>A0ABN9LW22</accession>
<evidence type="ECO:0000313" key="2">
    <source>
        <dbReference type="EMBL" id="CAJ0947344.1"/>
    </source>
</evidence>
<evidence type="ECO:0000256" key="1">
    <source>
        <dbReference type="SAM" id="Phobius"/>
    </source>
</evidence>
<evidence type="ECO:0000313" key="3">
    <source>
        <dbReference type="Proteomes" id="UP001176940"/>
    </source>
</evidence>
<dbReference type="EMBL" id="CAUEEQ010026591">
    <property type="protein sequence ID" value="CAJ0947344.1"/>
    <property type="molecule type" value="Genomic_DNA"/>
</dbReference>
<keyword evidence="1" id="KW-1133">Transmembrane helix</keyword>
<organism evidence="2 3">
    <name type="scientific">Ranitomeya imitator</name>
    <name type="common">mimic poison frog</name>
    <dbReference type="NCBI Taxonomy" id="111125"/>
    <lineage>
        <taxon>Eukaryota</taxon>
        <taxon>Metazoa</taxon>
        <taxon>Chordata</taxon>
        <taxon>Craniata</taxon>
        <taxon>Vertebrata</taxon>
        <taxon>Euteleostomi</taxon>
        <taxon>Amphibia</taxon>
        <taxon>Batrachia</taxon>
        <taxon>Anura</taxon>
        <taxon>Neobatrachia</taxon>
        <taxon>Hyloidea</taxon>
        <taxon>Dendrobatidae</taxon>
        <taxon>Dendrobatinae</taxon>
        <taxon>Ranitomeya</taxon>
    </lineage>
</organism>
<keyword evidence="1" id="KW-0812">Transmembrane</keyword>
<feature type="transmembrane region" description="Helical" evidence="1">
    <location>
        <begin position="39"/>
        <end position="61"/>
    </location>
</feature>
<keyword evidence="1" id="KW-0472">Membrane</keyword>
<proteinExistence type="predicted"/>
<reference evidence="2" key="1">
    <citation type="submission" date="2023-07" db="EMBL/GenBank/DDBJ databases">
        <authorList>
            <person name="Stuckert A."/>
        </authorList>
    </citation>
    <scope>NUCLEOTIDE SEQUENCE</scope>
</reference>
<dbReference type="Proteomes" id="UP001176940">
    <property type="component" value="Unassembled WGS sequence"/>
</dbReference>
<protein>
    <submittedName>
        <fullName evidence="2">Uncharacterized protein</fullName>
    </submittedName>
</protein>
<keyword evidence="3" id="KW-1185">Reference proteome</keyword>
<gene>
    <name evidence="2" type="ORF">RIMI_LOCUS11642670</name>
</gene>
<name>A0ABN9LW22_9NEOB</name>
<sequence length="71" mass="7906">MMVPPATISLPFKLMLFVLKECVMTPESVMVMGTEAMKVALELASPLLFAALITGLILVCFKRVEHKLKRK</sequence>